<accession>A0ABV2CUV8</accession>
<sequence length="176" mass="19425">MSPDFFSVAQMFGHATFLLGMVSFSRKSDAHFKQWLTAQNLLYATHFYLMGNPAAMAGALLSATRNVLSMKTRALWVAILLLSLNVALGFVFVHSLWNVLPLLATAVATLSMFRLNGLRLRCGMLVATLLWLLNNIHTGSIGGTIMESMITVVSVVTIFRLWRDARLQPAADALRP</sequence>
<evidence type="ECO:0000256" key="1">
    <source>
        <dbReference type="SAM" id="Phobius"/>
    </source>
</evidence>
<dbReference type="InterPro" id="IPR019629">
    <property type="entry name" value="Uncharacterised_HI1736/YgjV"/>
</dbReference>
<dbReference type="InterPro" id="IPR026267">
    <property type="entry name" value="YgjV"/>
</dbReference>
<feature type="transmembrane region" description="Helical" evidence="1">
    <location>
        <begin position="45"/>
        <end position="63"/>
    </location>
</feature>
<keyword evidence="1" id="KW-0472">Membrane</keyword>
<gene>
    <name evidence="2" type="ORF">ABVT11_17755</name>
</gene>
<dbReference type="Proteomes" id="UP001548590">
    <property type="component" value="Unassembled WGS sequence"/>
</dbReference>
<dbReference type="EMBL" id="JBEWLZ010000014">
    <property type="protein sequence ID" value="MET1491688.1"/>
    <property type="molecule type" value="Genomic_DNA"/>
</dbReference>
<reference evidence="2 3" key="1">
    <citation type="submission" date="2024-07" db="EMBL/GenBank/DDBJ databases">
        <title>Uliginosibacterium paludis KCTC:42655.</title>
        <authorList>
            <person name="Kim M.K."/>
        </authorList>
    </citation>
    <scope>NUCLEOTIDE SEQUENCE [LARGE SCALE GENOMIC DNA]</scope>
    <source>
        <strain evidence="2 3">KCTC 42655</strain>
    </source>
</reference>
<evidence type="ECO:0000313" key="2">
    <source>
        <dbReference type="EMBL" id="MET1491688.1"/>
    </source>
</evidence>
<keyword evidence="1" id="KW-1133">Transmembrane helix</keyword>
<organism evidence="2 3">
    <name type="scientific">Uliginosibacterium paludis</name>
    <dbReference type="NCBI Taxonomy" id="1615952"/>
    <lineage>
        <taxon>Bacteria</taxon>
        <taxon>Pseudomonadati</taxon>
        <taxon>Pseudomonadota</taxon>
        <taxon>Betaproteobacteria</taxon>
        <taxon>Rhodocyclales</taxon>
        <taxon>Zoogloeaceae</taxon>
        <taxon>Uliginosibacterium</taxon>
    </lineage>
</organism>
<comment type="caution">
    <text evidence="2">The sequence shown here is derived from an EMBL/GenBank/DDBJ whole genome shotgun (WGS) entry which is preliminary data.</text>
</comment>
<name>A0ABV2CUV8_9RHOO</name>
<keyword evidence="1" id="KW-0812">Transmembrane</keyword>
<feature type="transmembrane region" description="Helical" evidence="1">
    <location>
        <begin position="6"/>
        <end position="24"/>
    </location>
</feature>
<dbReference type="Pfam" id="PF10688">
    <property type="entry name" value="Imp-YgjV"/>
    <property type="match status" value="1"/>
</dbReference>
<keyword evidence="3" id="KW-1185">Reference proteome</keyword>
<dbReference type="PIRSF" id="PIRSF011443">
    <property type="entry name" value="YgjV"/>
    <property type="match status" value="1"/>
</dbReference>
<protein>
    <submittedName>
        <fullName evidence="2">YgjV family protein</fullName>
    </submittedName>
</protein>
<dbReference type="RefSeq" id="WP_345928180.1">
    <property type="nucleotide sequence ID" value="NZ_JBDIVF010000005.1"/>
</dbReference>
<feature type="transmembrane region" description="Helical" evidence="1">
    <location>
        <begin position="75"/>
        <end position="97"/>
    </location>
</feature>
<feature type="transmembrane region" description="Helical" evidence="1">
    <location>
        <begin position="140"/>
        <end position="162"/>
    </location>
</feature>
<evidence type="ECO:0000313" key="3">
    <source>
        <dbReference type="Proteomes" id="UP001548590"/>
    </source>
</evidence>
<proteinExistence type="predicted"/>